<dbReference type="GO" id="GO:0008168">
    <property type="term" value="F:methyltransferase activity"/>
    <property type="evidence" value="ECO:0007669"/>
    <property type="project" value="UniProtKB-KW"/>
</dbReference>
<dbReference type="GO" id="GO:0032259">
    <property type="term" value="P:methylation"/>
    <property type="evidence" value="ECO:0007669"/>
    <property type="project" value="UniProtKB-KW"/>
</dbReference>
<dbReference type="EMBL" id="BAABAS010000006">
    <property type="protein sequence ID" value="GAA4233045.1"/>
    <property type="molecule type" value="Genomic_DNA"/>
</dbReference>
<evidence type="ECO:0000313" key="2">
    <source>
        <dbReference type="EMBL" id="GAA4233045.1"/>
    </source>
</evidence>
<dbReference type="Pfam" id="PF08241">
    <property type="entry name" value="Methyltransf_11"/>
    <property type="match status" value="1"/>
</dbReference>
<accession>A0ABP8C3F8</accession>
<dbReference type="Proteomes" id="UP001501710">
    <property type="component" value="Unassembled WGS sequence"/>
</dbReference>
<protein>
    <submittedName>
        <fullName evidence="2">Methyltransferase domain-containing protein</fullName>
    </submittedName>
</protein>
<dbReference type="InterPro" id="IPR029063">
    <property type="entry name" value="SAM-dependent_MTases_sf"/>
</dbReference>
<comment type="caution">
    <text evidence="2">The sequence shown here is derived from an EMBL/GenBank/DDBJ whole genome shotgun (WGS) entry which is preliminary data.</text>
</comment>
<evidence type="ECO:0000259" key="1">
    <source>
        <dbReference type="Pfam" id="PF08241"/>
    </source>
</evidence>
<keyword evidence="2" id="KW-0489">Methyltransferase</keyword>
<organism evidence="2 3">
    <name type="scientific">Actinomadura meridiana</name>
    <dbReference type="NCBI Taxonomy" id="559626"/>
    <lineage>
        <taxon>Bacteria</taxon>
        <taxon>Bacillati</taxon>
        <taxon>Actinomycetota</taxon>
        <taxon>Actinomycetes</taxon>
        <taxon>Streptosporangiales</taxon>
        <taxon>Thermomonosporaceae</taxon>
        <taxon>Actinomadura</taxon>
    </lineage>
</organism>
<sequence length="275" mass="29844">MSPNATYTHGHHESVLSSHTWRTVENSAAYLVEHLRPGASVLDVGCGPGTITAGFAQRVAPGRVVAADSAQTVLDEARKNTEGLGNVEFAVADVHALDFPDGMFDVVHAHQVLQHVADPVGALREMHRVAKPGGIVAARDADFGAMIWYPNPPGMDAWLPIYYRVARGNGGEPDGGRRLVSWARAAGFTDITASSSAWCYSTPEEREWWSESWGGRLLRSSVADRAVSGGYATRAELRRVYDGWKAWAAADDGWFSVTHGEILCRARRSGDQDET</sequence>
<dbReference type="CDD" id="cd02440">
    <property type="entry name" value="AdoMet_MTases"/>
    <property type="match status" value="1"/>
</dbReference>
<dbReference type="PANTHER" id="PTHR43591">
    <property type="entry name" value="METHYLTRANSFERASE"/>
    <property type="match status" value="1"/>
</dbReference>
<dbReference type="PANTHER" id="PTHR43591:SF24">
    <property type="entry name" value="2-METHOXY-6-POLYPRENYL-1,4-BENZOQUINOL METHYLASE, MITOCHONDRIAL"/>
    <property type="match status" value="1"/>
</dbReference>
<gene>
    <name evidence="2" type="ORF">GCM10022254_34510</name>
</gene>
<reference evidence="3" key="1">
    <citation type="journal article" date="2019" name="Int. J. Syst. Evol. Microbiol.">
        <title>The Global Catalogue of Microorganisms (GCM) 10K type strain sequencing project: providing services to taxonomists for standard genome sequencing and annotation.</title>
        <authorList>
            <consortium name="The Broad Institute Genomics Platform"/>
            <consortium name="The Broad Institute Genome Sequencing Center for Infectious Disease"/>
            <person name="Wu L."/>
            <person name="Ma J."/>
        </authorList>
    </citation>
    <scope>NUCLEOTIDE SEQUENCE [LARGE SCALE GENOMIC DNA]</scope>
    <source>
        <strain evidence="3">JCM 17440</strain>
    </source>
</reference>
<evidence type="ECO:0000313" key="3">
    <source>
        <dbReference type="Proteomes" id="UP001501710"/>
    </source>
</evidence>
<dbReference type="InterPro" id="IPR013216">
    <property type="entry name" value="Methyltransf_11"/>
</dbReference>
<dbReference type="SUPFAM" id="SSF53335">
    <property type="entry name" value="S-adenosyl-L-methionine-dependent methyltransferases"/>
    <property type="match status" value="1"/>
</dbReference>
<keyword evidence="2" id="KW-0808">Transferase</keyword>
<name>A0ABP8C3F8_9ACTN</name>
<dbReference type="Gene3D" id="3.40.50.150">
    <property type="entry name" value="Vaccinia Virus protein VP39"/>
    <property type="match status" value="1"/>
</dbReference>
<keyword evidence="3" id="KW-1185">Reference proteome</keyword>
<dbReference type="RefSeq" id="WP_344897480.1">
    <property type="nucleotide sequence ID" value="NZ_BAABAS010000006.1"/>
</dbReference>
<proteinExistence type="predicted"/>
<feature type="domain" description="Methyltransferase type 11" evidence="1">
    <location>
        <begin position="42"/>
        <end position="137"/>
    </location>
</feature>